<proteinExistence type="predicted"/>
<dbReference type="Proteomes" id="UP000694559">
    <property type="component" value="Unplaced"/>
</dbReference>
<evidence type="ECO:0000313" key="2">
    <source>
        <dbReference type="Proteomes" id="UP000694559"/>
    </source>
</evidence>
<dbReference type="GO" id="GO:0036126">
    <property type="term" value="C:sperm flagellum"/>
    <property type="evidence" value="ECO:0007669"/>
    <property type="project" value="Ensembl"/>
</dbReference>
<name>A0A8C6VLD1_NAJNA</name>
<dbReference type="OrthoDB" id="9970246at2759"/>
<sequence>MVKDWSVVPTLPSSVFTGRKLQEAIAAKNRAWELIFTSRAPSWPYPLWSCPLHWSPQAMAQALDLIPWPPDASPVYAAPAVLIPLEPKKSMLAGVKEHIYHPCLPTLRRMDMDTMVNRLTDQHCRTSTTCSKEDFQRATFTVGGVPSSPLVRRSLAGRSRAGKLAPLPPSTNQEEWPSYTRAMQDWSRFVSAAGELPLLNLQVLGFSCYAVRYLKPDVTQTWRVSKTFSLGAGEVASKCKGGPAPCLTYCLNQNPSLDRYGPKPLPYNTV</sequence>
<dbReference type="PANTHER" id="PTHR35348">
    <property type="entry name" value="TESTIS, PROSTATE AND PLACENTA-EXPRESSED PROTEIN"/>
    <property type="match status" value="1"/>
</dbReference>
<keyword evidence="2" id="KW-1185">Reference proteome</keyword>
<dbReference type="GO" id="GO:0030317">
    <property type="term" value="P:flagellated sperm motility"/>
    <property type="evidence" value="ECO:0007669"/>
    <property type="project" value="Ensembl"/>
</dbReference>
<protein>
    <submittedName>
        <fullName evidence="1">Sperm microtubule inner protein 8</fullName>
    </submittedName>
</protein>
<dbReference type="GO" id="GO:0160111">
    <property type="term" value="C:axonemal A tubule inner sheath"/>
    <property type="evidence" value="ECO:0007669"/>
    <property type="project" value="Ensembl"/>
</dbReference>
<dbReference type="Pfam" id="PF22574">
    <property type="entry name" value="SPMIP8"/>
    <property type="match status" value="1"/>
</dbReference>
<dbReference type="AlphaFoldDB" id="A0A8C6VLD1"/>
<gene>
    <name evidence="1" type="primary">SPMIP8</name>
</gene>
<accession>A0A8C6VLD1</accession>
<reference evidence="1" key="2">
    <citation type="submission" date="2025-09" db="UniProtKB">
        <authorList>
            <consortium name="Ensembl"/>
        </authorList>
    </citation>
    <scope>IDENTIFICATION</scope>
</reference>
<dbReference type="PANTHER" id="PTHR35348:SF1">
    <property type="entry name" value="TESTIS, PROSTATE AND PLACENTA-EXPRESSED PROTEIN"/>
    <property type="match status" value="1"/>
</dbReference>
<dbReference type="Ensembl" id="ENSNNAT00000007047.1">
    <property type="protein sequence ID" value="ENSNNAP00000006723.1"/>
    <property type="gene ID" value="ENSNNAG00000004415.1"/>
</dbReference>
<dbReference type="GeneTree" id="ENSGT00390000013928"/>
<dbReference type="InterPro" id="IPR034584">
    <property type="entry name" value="SPMIP8"/>
</dbReference>
<organism evidence="1 2">
    <name type="scientific">Naja naja</name>
    <name type="common">Indian cobra</name>
    <dbReference type="NCBI Taxonomy" id="35670"/>
    <lineage>
        <taxon>Eukaryota</taxon>
        <taxon>Metazoa</taxon>
        <taxon>Chordata</taxon>
        <taxon>Craniata</taxon>
        <taxon>Vertebrata</taxon>
        <taxon>Euteleostomi</taxon>
        <taxon>Lepidosauria</taxon>
        <taxon>Squamata</taxon>
        <taxon>Bifurcata</taxon>
        <taxon>Unidentata</taxon>
        <taxon>Episquamata</taxon>
        <taxon>Toxicofera</taxon>
        <taxon>Serpentes</taxon>
        <taxon>Colubroidea</taxon>
        <taxon>Elapidae</taxon>
        <taxon>Elapinae</taxon>
        <taxon>Naja</taxon>
    </lineage>
</organism>
<evidence type="ECO:0000313" key="1">
    <source>
        <dbReference type="Ensembl" id="ENSNNAP00000006723.1"/>
    </source>
</evidence>
<reference evidence="1" key="1">
    <citation type="submission" date="2025-08" db="UniProtKB">
        <authorList>
            <consortium name="Ensembl"/>
        </authorList>
    </citation>
    <scope>IDENTIFICATION</scope>
</reference>